<dbReference type="SUPFAM" id="SSF53448">
    <property type="entry name" value="Nucleotide-diphospho-sugar transferases"/>
    <property type="match status" value="1"/>
</dbReference>
<dbReference type="InterPro" id="IPR050256">
    <property type="entry name" value="Glycosyltransferase_2"/>
</dbReference>
<proteinExistence type="inferred from homology"/>
<gene>
    <name evidence="4" type="ORF">Raf01_28360</name>
</gene>
<feature type="transmembrane region" description="Helical" evidence="2">
    <location>
        <begin position="199"/>
        <end position="219"/>
    </location>
</feature>
<dbReference type="CDD" id="cd04179">
    <property type="entry name" value="DPM_DPG-synthase_like"/>
    <property type="match status" value="1"/>
</dbReference>
<dbReference type="EMBL" id="BONZ01000027">
    <property type="protein sequence ID" value="GIH14664.1"/>
    <property type="molecule type" value="Genomic_DNA"/>
</dbReference>
<accession>A0A8J3VQ10</accession>
<keyword evidence="4" id="KW-0808">Transferase</keyword>
<evidence type="ECO:0000256" key="2">
    <source>
        <dbReference type="SAM" id="Phobius"/>
    </source>
</evidence>
<organism evidence="4 5">
    <name type="scientific">Rugosimonospora africana</name>
    <dbReference type="NCBI Taxonomy" id="556532"/>
    <lineage>
        <taxon>Bacteria</taxon>
        <taxon>Bacillati</taxon>
        <taxon>Actinomycetota</taxon>
        <taxon>Actinomycetes</taxon>
        <taxon>Micromonosporales</taxon>
        <taxon>Micromonosporaceae</taxon>
        <taxon>Rugosimonospora</taxon>
    </lineage>
</organism>
<comment type="similarity">
    <text evidence="1">Belongs to the glycosyltransferase 2 family.</text>
</comment>
<dbReference type="AlphaFoldDB" id="A0A8J3VQ10"/>
<keyword evidence="5" id="KW-1185">Reference proteome</keyword>
<feature type="transmembrane region" description="Helical" evidence="2">
    <location>
        <begin position="390"/>
        <end position="410"/>
    </location>
</feature>
<keyword evidence="2" id="KW-0812">Transmembrane</keyword>
<feature type="transmembrane region" description="Helical" evidence="2">
    <location>
        <begin position="422"/>
        <end position="441"/>
    </location>
</feature>
<keyword evidence="2" id="KW-1133">Transmembrane helix</keyword>
<dbReference type="GO" id="GO:0016740">
    <property type="term" value="F:transferase activity"/>
    <property type="evidence" value="ECO:0007669"/>
    <property type="project" value="UniProtKB-KW"/>
</dbReference>
<sequence length="738" mass="80244">MSRFAARVPGLFRRHRVLAVLLVLGLALRVLAMIAVRPAIFYIDSVASYLLPLPQLAVTGQDPIGYDILILKPVLAVANLTTVVALQHLMGLGIAITGYALLVHKGAWRWLAALAMAPVLLDAYQVQIEHNIMSDPLFEALLTAALTVLAWPRRPDWRHVLAAGLLLGIAVPVRQAGEPLIIAGVVYVLLAARAWRWRVALTAILVGCFALPIAGYAVLYHHSTGVYGLSRVGGGSMYGRVATFADCTGVSMPDDERALCPPVPRPPGHGPDYWAHDPASPSNTVKPPAGMTEDEFLRDFDKRILKHQPLDFAGAVLRDSVNLFGWGRPANTNPDATTERWRFQTTFPTFLPLVSIPEITQLSHRYGDGPPTVNKPIAGFLRGYQLSVGFTPGPVVLVSILIALAAALGLGRARRAPTRGPAALFLITGVVLLLFSDLFQFSWRYQLPGYILFPIAAVLGLVALFYEPPRPEFPEPADVDAERAFTAEYGERVFPSVVMLIAAYNEEKGIGAVLDSIPKQSCGLSIAPLVVVDGCKDGTAAVAREHGAYVCDVPVNRGQGAALRLGYHLARTGGAEFIVTTDADGQYEIAELPLLLKPLLADEADFVTGSRQLGSNESADQVRRLGTKVFAGIVSVLTRQRITDTSFGFRAMRAELTGQVRLTQPQYQSSELLVGALCLGYRVREQPMTMHPRNQGSSKKGNNLVYGSRYARVVFSTWLRERKMTRSRTANLTRNIAA</sequence>
<dbReference type="InterPro" id="IPR029044">
    <property type="entry name" value="Nucleotide-diphossugar_trans"/>
</dbReference>
<dbReference type="Proteomes" id="UP000642748">
    <property type="component" value="Unassembled WGS sequence"/>
</dbReference>
<feature type="transmembrane region" description="Helical" evidence="2">
    <location>
        <begin position="73"/>
        <end position="101"/>
    </location>
</feature>
<feature type="domain" description="Glycosyltransferase 2-like" evidence="3">
    <location>
        <begin position="500"/>
        <end position="657"/>
    </location>
</feature>
<dbReference type="RefSeq" id="WP_203918311.1">
    <property type="nucleotide sequence ID" value="NZ_BONZ01000027.1"/>
</dbReference>
<dbReference type="InterPro" id="IPR001173">
    <property type="entry name" value="Glyco_trans_2-like"/>
</dbReference>
<dbReference type="PANTHER" id="PTHR48090:SF7">
    <property type="entry name" value="RFBJ PROTEIN"/>
    <property type="match status" value="1"/>
</dbReference>
<keyword evidence="2" id="KW-0472">Membrane</keyword>
<comment type="caution">
    <text evidence="4">The sequence shown here is derived from an EMBL/GenBank/DDBJ whole genome shotgun (WGS) entry which is preliminary data.</text>
</comment>
<evidence type="ECO:0000259" key="3">
    <source>
        <dbReference type="Pfam" id="PF00535"/>
    </source>
</evidence>
<dbReference type="PANTHER" id="PTHR48090">
    <property type="entry name" value="UNDECAPRENYL-PHOSPHATE 4-DEOXY-4-FORMAMIDO-L-ARABINOSE TRANSFERASE-RELATED"/>
    <property type="match status" value="1"/>
</dbReference>
<evidence type="ECO:0000313" key="5">
    <source>
        <dbReference type="Proteomes" id="UP000642748"/>
    </source>
</evidence>
<feature type="transmembrane region" description="Helical" evidence="2">
    <location>
        <begin position="447"/>
        <end position="466"/>
    </location>
</feature>
<dbReference type="Pfam" id="PF00535">
    <property type="entry name" value="Glycos_transf_2"/>
    <property type="match status" value="1"/>
</dbReference>
<name>A0A8J3VQ10_9ACTN</name>
<protein>
    <submittedName>
        <fullName evidence="4">Glycosyl transferase</fullName>
    </submittedName>
</protein>
<evidence type="ECO:0000313" key="4">
    <source>
        <dbReference type="EMBL" id="GIH14664.1"/>
    </source>
</evidence>
<dbReference type="Gene3D" id="3.90.550.10">
    <property type="entry name" value="Spore Coat Polysaccharide Biosynthesis Protein SpsA, Chain A"/>
    <property type="match status" value="1"/>
</dbReference>
<reference evidence="4" key="1">
    <citation type="submission" date="2021-01" db="EMBL/GenBank/DDBJ databases">
        <title>Whole genome shotgun sequence of Rugosimonospora africana NBRC 104875.</title>
        <authorList>
            <person name="Komaki H."/>
            <person name="Tamura T."/>
        </authorList>
    </citation>
    <scope>NUCLEOTIDE SEQUENCE</scope>
    <source>
        <strain evidence="4">NBRC 104875</strain>
    </source>
</reference>
<evidence type="ECO:0000256" key="1">
    <source>
        <dbReference type="ARBA" id="ARBA00006739"/>
    </source>
</evidence>